<organism evidence="1 2">
    <name type="scientific">Nepenthes gracilis</name>
    <name type="common">Slender pitcher plant</name>
    <dbReference type="NCBI Taxonomy" id="150966"/>
    <lineage>
        <taxon>Eukaryota</taxon>
        <taxon>Viridiplantae</taxon>
        <taxon>Streptophyta</taxon>
        <taxon>Embryophyta</taxon>
        <taxon>Tracheophyta</taxon>
        <taxon>Spermatophyta</taxon>
        <taxon>Magnoliopsida</taxon>
        <taxon>eudicotyledons</taxon>
        <taxon>Gunneridae</taxon>
        <taxon>Pentapetalae</taxon>
        <taxon>Caryophyllales</taxon>
        <taxon>Nepenthaceae</taxon>
        <taxon>Nepenthes</taxon>
    </lineage>
</organism>
<reference evidence="1" key="1">
    <citation type="submission" date="2023-05" db="EMBL/GenBank/DDBJ databases">
        <title>Nepenthes gracilis genome sequencing.</title>
        <authorList>
            <person name="Fukushima K."/>
        </authorList>
    </citation>
    <scope>NUCLEOTIDE SEQUENCE</scope>
    <source>
        <strain evidence="1">SING2019-196</strain>
    </source>
</reference>
<dbReference type="EMBL" id="BSYO01000009">
    <property type="protein sequence ID" value="GMH09976.1"/>
    <property type="molecule type" value="Genomic_DNA"/>
</dbReference>
<evidence type="ECO:0000313" key="1">
    <source>
        <dbReference type="EMBL" id="GMH09976.1"/>
    </source>
</evidence>
<comment type="caution">
    <text evidence="1">The sequence shown here is derived from an EMBL/GenBank/DDBJ whole genome shotgun (WGS) entry which is preliminary data.</text>
</comment>
<keyword evidence="2" id="KW-1185">Reference proteome</keyword>
<sequence>MFCGAAGVPTAPGSGGCPGEDPIISREALALSREALRISEARHGILARGRIQIFGGGIEDLGANYGDGFAAAIQGAGRHPSCFAVDDADPAHPISISLCWICVRSLAPYPLGACLVFGQAVSTSLWCESSGPRPRVTRGL</sequence>
<protein>
    <submittedName>
        <fullName evidence="1">Uncharacterized protein</fullName>
    </submittedName>
</protein>
<proteinExistence type="predicted"/>
<dbReference type="AlphaFoldDB" id="A0AAD3XMP9"/>
<gene>
    <name evidence="1" type="ORF">Nepgr_011817</name>
</gene>
<evidence type="ECO:0000313" key="2">
    <source>
        <dbReference type="Proteomes" id="UP001279734"/>
    </source>
</evidence>
<accession>A0AAD3XMP9</accession>
<dbReference type="Proteomes" id="UP001279734">
    <property type="component" value="Unassembled WGS sequence"/>
</dbReference>
<name>A0AAD3XMP9_NEPGR</name>